<evidence type="ECO:0000256" key="5">
    <source>
        <dbReference type="ARBA" id="ARBA00023054"/>
    </source>
</evidence>
<gene>
    <name evidence="11" type="primary">ribc2</name>
</gene>
<dbReference type="Ensembl" id="ENSDLAT00005038699.2">
    <property type="protein sequence ID" value="ENSDLAP00005036286.2"/>
    <property type="gene ID" value="ENSDLAG00005016091.2"/>
</dbReference>
<accession>A0A8C4NN33</accession>
<evidence type="ECO:0000256" key="10">
    <source>
        <dbReference type="SAM" id="MobiDB-lite"/>
    </source>
</evidence>
<feature type="region of interest" description="Disordered" evidence="10">
    <location>
        <begin position="45"/>
        <end position="65"/>
    </location>
</feature>
<name>A0A8C4NN33_DICLA</name>
<keyword evidence="8" id="KW-0966">Cell projection</keyword>
<evidence type="ECO:0000256" key="9">
    <source>
        <dbReference type="ARBA" id="ARBA00046435"/>
    </source>
</evidence>
<dbReference type="GeneTree" id="ENSGT00390000010825"/>
<evidence type="ECO:0000313" key="12">
    <source>
        <dbReference type="Proteomes" id="UP000694389"/>
    </source>
</evidence>
<feature type="region of interest" description="Disordered" evidence="10">
    <location>
        <begin position="1"/>
        <end position="20"/>
    </location>
</feature>
<dbReference type="Pfam" id="PF05914">
    <property type="entry name" value="RIB43A"/>
    <property type="match status" value="2"/>
</dbReference>
<dbReference type="PANTHER" id="PTHR14517">
    <property type="entry name" value="RIB43A-RELATED"/>
    <property type="match status" value="1"/>
</dbReference>
<evidence type="ECO:0000256" key="7">
    <source>
        <dbReference type="ARBA" id="ARBA00023212"/>
    </source>
</evidence>
<keyword evidence="7" id="KW-0206">Cytoskeleton</keyword>
<feature type="compositionally biased region" description="Basic and acidic residues" evidence="10">
    <location>
        <begin position="45"/>
        <end position="58"/>
    </location>
</feature>
<proteinExistence type="inferred from homology"/>
<feature type="compositionally biased region" description="Polar residues" evidence="10">
    <location>
        <begin position="1"/>
        <end position="10"/>
    </location>
</feature>
<comment type="subunit">
    <text evidence="9">Microtubule inner protein component of sperm flagellar doublet microtubules.</text>
</comment>
<evidence type="ECO:0000256" key="4">
    <source>
        <dbReference type="ARBA" id="ARBA00022846"/>
    </source>
</evidence>
<evidence type="ECO:0000256" key="2">
    <source>
        <dbReference type="ARBA" id="ARBA00006875"/>
    </source>
</evidence>
<reference evidence="11" key="1">
    <citation type="submission" date="2025-08" db="UniProtKB">
        <authorList>
            <consortium name="Ensembl"/>
        </authorList>
    </citation>
    <scope>IDENTIFICATION</scope>
</reference>
<dbReference type="RefSeq" id="XP_051237541.1">
    <property type="nucleotide sequence ID" value="XM_051381581.1"/>
</dbReference>
<evidence type="ECO:0000313" key="11">
    <source>
        <dbReference type="Ensembl" id="ENSDLAP00005036286.2"/>
    </source>
</evidence>
<evidence type="ECO:0000256" key="3">
    <source>
        <dbReference type="ARBA" id="ARBA00022490"/>
    </source>
</evidence>
<evidence type="ECO:0000256" key="1">
    <source>
        <dbReference type="ARBA" id="ARBA00004611"/>
    </source>
</evidence>
<keyword evidence="3" id="KW-0963">Cytoplasm</keyword>
<comment type="subcellular location">
    <subcellularLocation>
        <location evidence="1">Cytoplasm</location>
        <location evidence="1">Cytoskeleton</location>
        <location evidence="1">Flagellum axoneme</location>
    </subcellularLocation>
</comment>
<keyword evidence="12" id="KW-1185">Reference proteome</keyword>
<evidence type="ECO:0000256" key="8">
    <source>
        <dbReference type="ARBA" id="ARBA00023273"/>
    </source>
</evidence>
<dbReference type="OrthoDB" id="429119at2759"/>
<feature type="region of interest" description="Disordered" evidence="10">
    <location>
        <begin position="100"/>
        <end position="171"/>
    </location>
</feature>
<feature type="compositionally biased region" description="Basic and acidic residues" evidence="10">
    <location>
        <begin position="136"/>
        <end position="148"/>
    </location>
</feature>
<organism evidence="11 12">
    <name type="scientific">Dicentrarchus labrax</name>
    <name type="common">European seabass</name>
    <name type="synonym">Morone labrax</name>
    <dbReference type="NCBI Taxonomy" id="13489"/>
    <lineage>
        <taxon>Eukaryota</taxon>
        <taxon>Metazoa</taxon>
        <taxon>Chordata</taxon>
        <taxon>Craniata</taxon>
        <taxon>Vertebrata</taxon>
        <taxon>Euteleostomi</taxon>
        <taxon>Actinopterygii</taxon>
        <taxon>Neopterygii</taxon>
        <taxon>Teleostei</taxon>
        <taxon>Neoteleostei</taxon>
        <taxon>Acanthomorphata</taxon>
        <taxon>Eupercaria</taxon>
        <taxon>Moronidae</taxon>
        <taxon>Dicentrarchus</taxon>
    </lineage>
</organism>
<dbReference type="InterPro" id="IPR008805">
    <property type="entry name" value="RIB43A"/>
</dbReference>
<evidence type="ECO:0000256" key="6">
    <source>
        <dbReference type="ARBA" id="ARBA00023069"/>
    </source>
</evidence>
<reference evidence="11" key="2">
    <citation type="submission" date="2025-09" db="UniProtKB">
        <authorList>
            <consortium name="Ensembl"/>
        </authorList>
    </citation>
    <scope>IDENTIFICATION</scope>
</reference>
<keyword evidence="6" id="KW-0969">Cilium</keyword>
<dbReference type="OMA" id="NLCRAIN"/>
<dbReference type="PANTHER" id="PTHR14517:SF10">
    <property type="entry name" value="RIB43A-LIKE WITH COILED-COILS PROTEIN 2"/>
    <property type="match status" value="1"/>
</dbReference>
<dbReference type="Proteomes" id="UP000694389">
    <property type="component" value="Unassembled WGS sequence"/>
</dbReference>
<sequence length="337" mass="39584">MFNVTLPSDSRSLRANRETERRERIFNDKVRTIGVDKEALDMQIKEKQKQKEAAKEEQNTSDADMLHNSKLARLLHSRQVKEKHGMERAIVNYRHQYQQPWSQREYDLNDPDRCRKMEPGDAQMMPPGLVGEDPGSESRRQRQREQLREWLNQQQSEQAAERHQQKLEGQQYDQSRVEMDNTALQLQCLEMERRKAAAVATKEYNLAMIEEKQGQLASADAEPILSTEAAPGLCTDRRPPPESPQQVVQFQKYQIEERKRMELEKKQEEQQHDHVRLDSARTALLIERQQARLNKQLRRHLDSTNVALAQTHKQQRPDIERGCIDDSFFSKFNTCSR</sequence>
<protein>
    <submittedName>
        <fullName evidence="11">RIB43A domain with coiled-coils 2</fullName>
    </submittedName>
</protein>
<feature type="compositionally biased region" description="Basic and acidic residues" evidence="10">
    <location>
        <begin position="11"/>
        <end position="20"/>
    </location>
</feature>
<keyword evidence="5" id="KW-0175">Coiled coil</keyword>
<dbReference type="CTD" id="26150"/>
<dbReference type="AlphaFoldDB" id="A0A8C4NN33"/>
<feature type="compositionally biased region" description="Basic and acidic residues" evidence="10">
    <location>
        <begin position="104"/>
        <end position="119"/>
    </location>
</feature>
<dbReference type="GeneID" id="127352847"/>
<keyword evidence="4" id="KW-0282">Flagellum</keyword>
<comment type="similarity">
    <text evidence="2">Belongs to the RIB43A family.</text>
</comment>